<comment type="function">
    <text evidence="13">Component of the F(0) channel, it forms part of the peripheral stalk, linking F(1) to F(0).</text>
</comment>
<dbReference type="InterPro" id="IPR050059">
    <property type="entry name" value="ATP_synthase_B_chain"/>
</dbReference>
<reference evidence="16 17" key="1">
    <citation type="submission" date="2015-09" db="EMBL/GenBank/DDBJ databases">
        <title>Draft genome sequence of a Caloramator mitchellensis, a moderate thermophile from the Great Artesian Basin of Australia.</title>
        <authorList>
            <person name="Patel B.K."/>
        </authorList>
    </citation>
    <scope>NUCLEOTIDE SEQUENCE [LARGE SCALE GENOMIC DNA]</scope>
    <source>
        <strain evidence="16 17">VF08</strain>
    </source>
</reference>
<keyword evidence="6 13" id="KW-0375">Hydrogen ion transport</keyword>
<evidence type="ECO:0000256" key="8">
    <source>
        <dbReference type="ARBA" id="ARBA00023065"/>
    </source>
</evidence>
<name>A0A0R3JVZ7_CALMK</name>
<dbReference type="GO" id="GO:0046933">
    <property type="term" value="F:proton-transporting ATP synthase activity, rotational mechanism"/>
    <property type="evidence" value="ECO:0007669"/>
    <property type="project" value="UniProtKB-UniRule"/>
</dbReference>
<evidence type="ECO:0000256" key="3">
    <source>
        <dbReference type="ARBA" id="ARBA00022475"/>
    </source>
</evidence>
<gene>
    <name evidence="16" type="primary">atpF_1</name>
    <name evidence="13" type="synonym">atpF</name>
    <name evidence="16" type="ORF">ABG79_00544</name>
</gene>
<accession>A0A0R3JVZ7</accession>
<comment type="caution">
    <text evidence="16">The sequence shown here is derived from an EMBL/GenBank/DDBJ whole genome shotgun (WGS) entry which is preliminary data.</text>
</comment>
<dbReference type="STRING" id="908809.ABG79_00544"/>
<keyword evidence="9 13" id="KW-0472">Membrane</keyword>
<evidence type="ECO:0000256" key="4">
    <source>
        <dbReference type="ARBA" id="ARBA00022547"/>
    </source>
</evidence>
<dbReference type="GO" id="GO:0045259">
    <property type="term" value="C:proton-transporting ATP synthase complex"/>
    <property type="evidence" value="ECO:0007669"/>
    <property type="project" value="UniProtKB-KW"/>
</dbReference>
<keyword evidence="7 13" id="KW-1133">Transmembrane helix</keyword>
<dbReference type="EMBL" id="LKHP01000002">
    <property type="protein sequence ID" value="KRQ87739.1"/>
    <property type="molecule type" value="Genomic_DNA"/>
</dbReference>
<evidence type="ECO:0000256" key="13">
    <source>
        <dbReference type="HAMAP-Rule" id="MF_01398"/>
    </source>
</evidence>
<evidence type="ECO:0000256" key="9">
    <source>
        <dbReference type="ARBA" id="ARBA00023136"/>
    </source>
</evidence>
<feature type="coiled-coil region" evidence="15">
    <location>
        <begin position="45"/>
        <end position="127"/>
    </location>
</feature>
<dbReference type="PANTHER" id="PTHR33445">
    <property type="entry name" value="ATP SYNTHASE SUBUNIT B', CHLOROPLASTIC"/>
    <property type="match status" value="1"/>
</dbReference>
<evidence type="ECO:0000256" key="1">
    <source>
        <dbReference type="ARBA" id="ARBA00005513"/>
    </source>
</evidence>
<comment type="subunit">
    <text evidence="13">F-type ATPases have 2 components, F(1) - the catalytic core - and F(0) - the membrane proton channel. F(1) has five subunits: alpha(3), beta(3), gamma(1), delta(1), epsilon(1). F(0) has three main subunits: a(1), b(2) and c(10-14). The alpha and beta chains form an alternating ring which encloses part of the gamma chain. F(1) is attached to F(0) by a central stalk formed by the gamma and epsilon chains, while a peripheral stalk is formed by the delta and b chains.</text>
</comment>
<dbReference type="SUPFAM" id="SSF81573">
    <property type="entry name" value="F1F0 ATP synthase subunit B, membrane domain"/>
    <property type="match status" value="1"/>
</dbReference>
<dbReference type="InterPro" id="IPR002146">
    <property type="entry name" value="ATP_synth_b/b'su_bac/chlpt"/>
</dbReference>
<evidence type="ECO:0000256" key="11">
    <source>
        <dbReference type="ARBA" id="ARBA00025198"/>
    </source>
</evidence>
<dbReference type="GO" id="GO:0046961">
    <property type="term" value="F:proton-transporting ATPase activity, rotational mechanism"/>
    <property type="evidence" value="ECO:0007669"/>
    <property type="project" value="TreeGrafter"/>
</dbReference>
<dbReference type="CDD" id="cd06503">
    <property type="entry name" value="ATP-synt_Fo_b"/>
    <property type="match status" value="1"/>
</dbReference>
<dbReference type="Proteomes" id="UP000052015">
    <property type="component" value="Unassembled WGS sequence"/>
</dbReference>
<comment type="subcellular location">
    <subcellularLocation>
        <location evidence="13">Cell membrane</location>
        <topology evidence="13">Single-pass membrane protein</topology>
    </subcellularLocation>
    <subcellularLocation>
        <location evidence="12">Endomembrane system</location>
        <topology evidence="12">Single-pass membrane protein</topology>
    </subcellularLocation>
</comment>
<dbReference type="GO" id="GO:0012505">
    <property type="term" value="C:endomembrane system"/>
    <property type="evidence" value="ECO:0007669"/>
    <property type="project" value="UniProtKB-SubCell"/>
</dbReference>
<sequence>MSVEKWTVLFTILNTFILYLFMKKFFFDKVNGFMNKRQLSIEDKINQANKNFEKANAILLEYEQKLKQLEIDGKNIVEDYKKKAIRLYDEMIEDAKKEAELIRDRAKRDADREIERAREEIKNRIVELSLIAAAKAINDELNEEKHRKLIMDFINKVGV</sequence>
<evidence type="ECO:0000256" key="14">
    <source>
        <dbReference type="RuleBase" id="RU003848"/>
    </source>
</evidence>
<dbReference type="PANTHER" id="PTHR33445:SF1">
    <property type="entry name" value="ATP SYNTHASE SUBUNIT B"/>
    <property type="match status" value="1"/>
</dbReference>
<comment type="function">
    <text evidence="11 13">F(1)F(0) ATP synthase produces ATP from ADP in the presence of a proton or sodium gradient. F-type ATPases consist of two structural domains, F(1) containing the extramembraneous catalytic core and F(0) containing the membrane proton channel, linked together by a central stalk and a peripheral stalk. During catalysis, ATP synthesis in the catalytic domain of F(1) is coupled via a rotary mechanism of the central stalk subunits to proton translocation.</text>
</comment>
<keyword evidence="4 13" id="KW-0138">CF(0)</keyword>
<evidence type="ECO:0000256" key="7">
    <source>
        <dbReference type="ARBA" id="ARBA00022989"/>
    </source>
</evidence>
<evidence type="ECO:0000256" key="6">
    <source>
        <dbReference type="ARBA" id="ARBA00022781"/>
    </source>
</evidence>
<dbReference type="HAMAP" id="MF_01398">
    <property type="entry name" value="ATP_synth_b_bprime"/>
    <property type="match status" value="1"/>
</dbReference>
<evidence type="ECO:0000256" key="15">
    <source>
        <dbReference type="SAM" id="Coils"/>
    </source>
</evidence>
<keyword evidence="17" id="KW-1185">Reference proteome</keyword>
<dbReference type="InterPro" id="IPR028987">
    <property type="entry name" value="ATP_synth_B-like_membr_sf"/>
</dbReference>
<keyword evidence="3 13" id="KW-1003">Cell membrane</keyword>
<dbReference type="NCBIfam" id="TIGR01144">
    <property type="entry name" value="ATP_synt_b"/>
    <property type="match status" value="1"/>
</dbReference>
<organism evidence="16 17">
    <name type="scientific">Caloramator mitchellensis</name>
    <dbReference type="NCBI Taxonomy" id="908809"/>
    <lineage>
        <taxon>Bacteria</taxon>
        <taxon>Bacillati</taxon>
        <taxon>Bacillota</taxon>
        <taxon>Clostridia</taxon>
        <taxon>Eubacteriales</taxon>
        <taxon>Clostridiaceae</taxon>
        <taxon>Caloramator</taxon>
    </lineage>
</organism>
<proteinExistence type="inferred from homology"/>
<comment type="similarity">
    <text evidence="1 13 14">Belongs to the ATPase B chain family.</text>
</comment>
<dbReference type="Pfam" id="PF00430">
    <property type="entry name" value="ATP-synt_B"/>
    <property type="match status" value="1"/>
</dbReference>
<keyword evidence="10 13" id="KW-0066">ATP synthesis</keyword>
<keyword evidence="8 13" id="KW-0406">Ion transport</keyword>
<evidence type="ECO:0000256" key="2">
    <source>
        <dbReference type="ARBA" id="ARBA00022448"/>
    </source>
</evidence>
<dbReference type="InterPro" id="IPR005864">
    <property type="entry name" value="ATP_synth_F0_bsu_bac"/>
</dbReference>
<keyword evidence="5 13" id="KW-0812">Transmembrane</keyword>
<dbReference type="NCBIfam" id="NF009992">
    <property type="entry name" value="PRK13461.1"/>
    <property type="match status" value="1"/>
</dbReference>
<evidence type="ECO:0000256" key="5">
    <source>
        <dbReference type="ARBA" id="ARBA00022692"/>
    </source>
</evidence>
<dbReference type="OrthoDB" id="9795863at2"/>
<dbReference type="RefSeq" id="WP_057976854.1">
    <property type="nucleotide sequence ID" value="NZ_LKHP01000002.1"/>
</dbReference>
<evidence type="ECO:0000313" key="17">
    <source>
        <dbReference type="Proteomes" id="UP000052015"/>
    </source>
</evidence>
<feature type="transmembrane region" description="Helical" evidence="13">
    <location>
        <begin position="6"/>
        <end position="27"/>
    </location>
</feature>
<keyword evidence="15" id="KW-0175">Coiled coil</keyword>
<evidence type="ECO:0000313" key="16">
    <source>
        <dbReference type="EMBL" id="KRQ87739.1"/>
    </source>
</evidence>
<dbReference type="AlphaFoldDB" id="A0A0R3JVZ7"/>
<evidence type="ECO:0000256" key="10">
    <source>
        <dbReference type="ARBA" id="ARBA00023310"/>
    </source>
</evidence>
<evidence type="ECO:0000256" key="12">
    <source>
        <dbReference type="ARBA" id="ARBA00037847"/>
    </source>
</evidence>
<keyword evidence="2 13" id="KW-0813">Transport</keyword>
<dbReference type="GO" id="GO:0005886">
    <property type="term" value="C:plasma membrane"/>
    <property type="evidence" value="ECO:0007669"/>
    <property type="project" value="UniProtKB-SubCell"/>
</dbReference>
<protein>
    <recommendedName>
        <fullName evidence="13">ATP synthase subunit b</fullName>
    </recommendedName>
    <alternativeName>
        <fullName evidence="13">ATP synthase F(0) sector subunit b</fullName>
    </alternativeName>
    <alternativeName>
        <fullName evidence="13">ATPase subunit I</fullName>
    </alternativeName>
    <alternativeName>
        <fullName evidence="13">F-type ATPase subunit b</fullName>
        <shortName evidence="13">F-ATPase subunit b</shortName>
    </alternativeName>
</protein>